<dbReference type="InterPro" id="IPR017533">
    <property type="entry name" value="Halocyanin"/>
</dbReference>
<evidence type="ECO:0000256" key="4">
    <source>
        <dbReference type="ARBA" id="ARBA00022764"/>
    </source>
</evidence>
<evidence type="ECO:0000313" key="11">
    <source>
        <dbReference type="Proteomes" id="UP001595925"/>
    </source>
</evidence>
<feature type="binding site" evidence="7">
    <location>
        <position position="98"/>
    </location>
    <ligand>
        <name>Cu cation</name>
        <dbReference type="ChEBI" id="CHEBI:23378"/>
    </ligand>
</feature>
<evidence type="ECO:0000256" key="5">
    <source>
        <dbReference type="ARBA" id="ARBA00022982"/>
    </source>
</evidence>
<dbReference type="Proteomes" id="UP001595925">
    <property type="component" value="Unassembled WGS sequence"/>
</dbReference>
<dbReference type="PRINTS" id="PR00155">
    <property type="entry name" value="AMICYANIN"/>
</dbReference>
<dbReference type="GO" id="GO:0042597">
    <property type="term" value="C:periplasmic space"/>
    <property type="evidence" value="ECO:0007669"/>
    <property type="project" value="UniProtKB-SubCell"/>
</dbReference>
<dbReference type="NCBIfam" id="TIGR03102">
    <property type="entry name" value="halo_cynanin"/>
    <property type="match status" value="1"/>
</dbReference>
<evidence type="ECO:0000313" key="10">
    <source>
        <dbReference type="EMBL" id="MFC4987900.1"/>
    </source>
</evidence>
<evidence type="ECO:0000256" key="2">
    <source>
        <dbReference type="ARBA" id="ARBA00022448"/>
    </source>
</evidence>
<keyword evidence="11" id="KW-1185">Reference proteome</keyword>
<feature type="domain" description="Blue (type 1) copper" evidence="9">
    <location>
        <begin position="62"/>
        <end position="147"/>
    </location>
</feature>
<proteinExistence type="predicted"/>
<evidence type="ECO:0000256" key="7">
    <source>
        <dbReference type="PIRSR" id="PIRSR602386-1"/>
    </source>
</evidence>
<dbReference type="CDD" id="cd04220">
    <property type="entry name" value="Halocyanin"/>
    <property type="match status" value="1"/>
</dbReference>
<dbReference type="Gene3D" id="2.60.40.420">
    <property type="entry name" value="Cupredoxins - blue copper proteins"/>
    <property type="match status" value="1"/>
</dbReference>
<evidence type="ECO:0000259" key="9">
    <source>
        <dbReference type="Pfam" id="PF00127"/>
    </source>
</evidence>
<name>A0ABD5QEA3_9EURY</name>
<dbReference type="InterPro" id="IPR000923">
    <property type="entry name" value="BlueCu_1"/>
</dbReference>
<keyword evidence="8" id="KW-0812">Transmembrane</keyword>
<keyword evidence="8" id="KW-1133">Transmembrane helix</keyword>
<reference evidence="10 11" key="1">
    <citation type="journal article" date="2019" name="Int. J. Syst. Evol. Microbiol.">
        <title>The Global Catalogue of Microorganisms (GCM) 10K type strain sequencing project: providing services to taxonomists for standard genome sequencing and annotation.</title>
        <authorList>
            <consortium name="The Broad Institute Genomics Platform"/>
            <consortium name="The Broad Institute Genome Sequencing Center for Infectious Disease"/>
            <person name="Wu L."/>
            <person name="Ma J."/>
        </authorList>
    </citation>
    <scope>NUCLEOTIDE SEQUENCE [LARGE SCALE GENOMIC DNA]</scope>
    <source>
        <strain evidence="10 11">CGMCC 1.15824</strain>
    </source>
</reference>
<feature type="binding site" evidence="7">
    <location>
        <position position="136"/>
    </location>
    <ligand>
        <name>Cu cation</name>
        <dbReference type="ChEBI" id="CHEBI:23378"/>
    </ligand>
</feature>
<evidence type="ECO:0000256" key="8">
    <source>
        <dbReference type="SAM" id="Phobius"/>
    </source>
</evidence>
<dbReference type="AlphaFoldDB" id="A0ABD5QEA3"/>
<keyword evidence="2" id="KW-0813">Transport</keyword>
<evidence type="ECO:0000256" key="6">
    <source>
        <dbReference type="ARBA" id="ARBA00023008"/>
    </source>
</evidence>
<keyword evidence="8" id="KW-0472">Membrane</keyword>
<protein>
    <submittedName>
        <fullName evidence="10">Halocyanin domain-containing protein</fullName>
    </submittedName>
</protein>
<comment type="subcellular location">
    <subcellularLocation>
        <location evidence="1">Periplasm</location>
    </subcellularLocation>
</comment>
<evidence type="ECO:0000256" key="3">
    <source>
        <dbReference type="ARBA" id="ARBA00022723"/>
    </source>
</evidence>
<keyword evidence="3 7" id="KW-0479">Metal-binding</keyword>
<dbReference type="GO" id="GO:0046872">
    <property type="term" value="F:metal ion binding"/>
    <property type="evidence" value="ECO:0007669"/>
    <property type="project" value="UniProtKB-KW"/>
</dbReference>
<dbReference type="RefSeq" id="WP_157972345.1">
    <property type="nucleotide sequence ID" value="NZ_JAIVEF010000020.1"/>
</dbReference>
<sequence length="205" mass="21224">MSPETQYGSMGRRTFLGVAGSAAFVPTVTVPVGAVDDEIDNWLSDAPNYDGSVADMTGSEDVTITVGAGDGFSYDPPAVRVSPGTTVVWEWSGNGGSHDVSSEDGAFGSERQDAEGATFEHRFEESGFVPYKCTPHVSMGMKGAVIVAGEGATAEESSGDAASADSSASTTGVAGMVMMGLLVLLSPFGFWLRQSLDDEQSEDGR</sequence>
<dbReference type="Pfam" id="PF00127">
    <property type="entry name" value="Copper-bind"/>
    <property type="match status" value="1"/>
</dbReference>
<feature type="binding site" evidence="7">
    <location>
        <position position="141"/>
    </location>
    <ligand>
        <name>Cu cation</name>
        <dbReference type="ChEBI" id="CHEBI:23378"/>
    </ligand>
</feature>
<comment type="cofactor">
    <cofactor evidence="7">
        <name>Cu cation</name>
        <dbReference type="ChEBI" id="CHEBI:23378"/>
    </cofactor>
    <text evidence="7">Binds 1 copper ion per subunit.</text>
</comment>
<organism evidence="10 11">
    <name type="scientific">Saliphagus infecundisoli</name>
    <dbReference type="NCBI Taxonomy" id="1849069"/>
    <lineage>
        <taxon>Archaea</taxon>
        <taxon>Methanobacteriati</taxon>
        <taxon>Methanobacteriota</taxon>
        <taxon>Stenosarchaea group</taxon>
        <taxon>Halobacteria</taxon>
        <taxon>Halobacteriales</taxon>
        <taxon>Natrialbaceae</taxon>
        <taxon>Saliphagus</taxon>
    </lineage>
</organism>
<dbReference type="EMBL" id="JBHSJG010000035">
    <property type="protein sequence ID" value="MFC4987900.1"/>
    <property type="molecule type" value="Genomic_DNA"/>
</dbReference>
<gene>
    <name evidence="10" type="ORF">ACFPFO_09080</name>
</gene>
<dbReference type="InterPro" id="IPR008972">
    <property type="entry name" value="Cupredoxin"/>
</dbReference>
<comment type="caution">
    <text evidence="10">The sequence shown here is derived from an EMBL/GenBank/DDBJ whole genome shotgun (WGS) entry which is preliminary data.</text>
</comment>
<feature type="transmembrane region" description="Helical" evidence="8">
    <location>
        <begin position="173"/>
        <end position="192"/>
    </location>
</feature>
<dbReference type="SUPFAM" id="SSF49503">
    <property type="entry name" value="Cupredoxins"/>
    <property type="match status" value="1"/>
</dbReference>
<keyword evidence="6 7" id="KW-0186">Copper</keyword>
<evidence type="ECO:0000256" key="1">
    <source>
        <dbReference type="ARBA" id="ARBA00004418"/>
    </source>
</evidence>
<dbReference type="InterPro" id="IPR002386">
    <property type="entry name" value="Amicyanin/Pseudoazurin"/>
</dbReference>
<feature type="binding site" evidence="7">
    <location>
        <position position="133"/>
    </location>
    <ligand>
        <name>Cu cation</name>
        <dbReference type="ChEBI" id="CHEBI:23378"/>
    </ligand>
</feature>
<keyword evidence="5" id="KW-0249">Electron transport</keyword>
<accession>A0ABD5QEA3</accession>
<keyword evidence="4" id="KW-0574">Periplasm</keyword>